<reference evidence="8" key="1">
    <citation type="submission" date="2017-09" db="EMBL/GenBank/DDBJ databases">
        <title>Depth-based differentiation of microbial function through sediment-hosted aquifers and enrichment of novel symbionts in the deep terrestrial subsurface.</title>
        <authorList>
            <person name="Probst A.J."/>
            <person name="Ladd B."/>
            <person name="Jarett J.K."/>
            <person name="Geller-Mcgrath D.E."/>
            <person name="Sieber C.M.K."/>
            <person name="Emerson J.B."/>
            <person name="Anantharaman K."/>
            <person name="Thomas B.C."/>
            <person name="Malmstrom R."/>
            <person name="Stieglmeier M."/>
            <person name="Klingl A."/>
            <person name="Woyke T."/>
            <person name="Ryan C.M."/>
            <person name="Banfield J.F."/>
        </authorList>
    </citation>
    <scope>NUCLEOTIDE SEQUENCE [LARGE SCALE GENOMIC DNA]</scope>
</reference>
<evidence type="ECO:0000256" key="4">
    <source>
        <dbReference type="ARBA" id="ARBA00022917"/>
    </source>
</evidence>
<evidence type="ECO:0000256" key="1">
    <source>
        <dbReference type="ARBA" id="ARBA00022598"/>
    </source>
</evidence>
<feature type="non-terminal residue" evidence="7">
    <location>
        <position position="251"/>
    </location>
</feature>
<dbReference type="GO" id="GO:0005524">
    <property type="term" value="F:ATP binding"/>
    <property type="evidence" value="ECO:0007669"/>
    <property type="project" value="UniProtKB-KW"/>
</dbReference>
<comment type="caution">
    <text evidence="7">The sequence shown here is derived from an EMBL/GenBank/DDBJ whole genome shotgun (WGS) entry which is preliminary data.</text>
</comment>
<evidence type="ECO:0000256" key="3">
    <source>
        <dbReference type="ARBA" id="ARBA00022840"/>
    </source>
</evidence>
<keyword evidence="4 6" id="KW-0648">Protein biosynthesis</keyword>
<gene>
    <name evidence="7" type="ORF">COU88_04575</name>
</gene>
<keyword evidence="1 6" id="KW-0436">Ligase</keyword>
<protein>
    <submittedName>
        <fullName evidence="7">Uncharacterized protein</fullName>
    </submittedName>
</protein>
<evidence type="ECO:0000256" key="5">
    <source>
        <dbReference type="ARBA" id="ARBA00023146"/>
    </source>
</evidence>
<dbReference type="AlphaFoldDB" id="A0A2M8KRH0"/>
<accession>A0A2M8KRH0</accession>
<keyword evidence="5 6" id="KW-0030">Aminoacyl-tRNA synthetase</keyword>
<evidence type="ECO:0000256" key="6">
    <source>
        <dbReference type="RuleBase" id="RU363036"/>
    </source>
</evidence>
<comment type="similarity">
    <text evidence="6">Belongs to the class-I aminoacyl-tRNA synthetase family.</text>
</comment>
<feature type="non-terminal residue" evidence="7">
    <location>
        <position position="1"/>
    </location>
</feature>
<sequence length="251" mass="28318">GQDQDGHMKMTVELVEESLKNGIALPGVRTVPSGFYIPHIRGIKGAKASSSRPQDTLYLGAGPVQEDLDSRINSTLKKFDDANKEDKEILEKCALDMVRYIDVFNKESKVDFGYLSKTEMHKVLVKSLDVAGSEEKKVIQENIDNYLIKKCKDAQQDNINLVRDLLPHALKEHQIKRQAVLDYAKLKPAIVRVQAQESLGQGWGQFYESSSNSEDSNSPSFWKVPKNAIVDKNKRNPTEWYTLVNKVANKL</sequence>
<organism evidence="7 8">
    <name type="scientific">Candidatus Roizmanbacteria bacterium CG10_big_fil_rev_8_21_14_0_10_39_6</name>
    <dbReference type="NCBI Taxonomy" id="1974853"/>
    <lineage>
        <taxon>Bacteria</taxon>
        <taxon>Candidatus Roizmaniibacteriota</taxon>
    </lineage>
</organism>
<dbReference type="GO" id="GO:0006418">
    <property type="term" value="P:tRNA aminoacylation for protein translation"/>
    <property type="evidence" value="ECO:0007669"/>
    <property type="project" value="InterPro"/>
</dbReference>
<evidence type="ECO:0000313" key="7">
    <source>
        <dbReference type="EMBL" id="PJE62517.1"/>
    </source>
</evidence>
<keyword evidence="3 6" id="KW-0067">ATP-binding</keyword>
<name>A0A2M8KRH0_9BACT</name>
<keyword evidence="2 6" id="KW-0547">Nucleotide-binding</keyword>
<proteinExistence type="inferred from homology"/>
<evidence type="ECO:0000256" key="2">
    <source>
        <dbReference type="ARBA" id="ARBA00022741"/>
    </source>
</evidence>
<dbReference type="InterPro" id="IPR002305">
    <property type="entry name" value="aa-tRNA-synth_Ic"/>
</dbReference>
<dbReference type="EMBL" id="PFED01000186">
    <property type="protein sequence ID" value="PJE62517.1"/>
    <property type="molecule type" value="Genomic_DNA"/>
</dbReference>
<evidence type="ECO:0000313" key="8">
    <source>
        <dbReference type="Proteomes" id="UP000229554"/>
    </source>
</evidence>
<dbReference type="Pfam" id="PF00579">
    <property type="entry name" value="tRNA-synt_1b"/>
    <property type="match status" value="1"/>
</dbReference>
<dbReference type="GO" id="GO:0004812">
    <property type="term" value="F:aminoacyl-tRNA ligase activity"/>
    <property type="evidence" value="ECO:0007669"/>
    <property type="project" value="UniProtKB-KW"/>
</dbReference>
<dbReference type="Proteomes" id="UP000229554">
    <property type="component" value="Unassembled WGS sequence"/>
</dbReference>